<sequence>MKTTTQHLFFIMALTAAKTMLTLSHGSDVITVVVSEGDNAILPCSLSNNQNIVQKLFDWKKYDKEVFLYDAGVHYNNGRDGQDELFQGRVFHFPQHLKFGNASIVIKNTKVTDSGDYTCNFPHLEPRQIFHIKLIVEPILKDRSEEMAIAVREPYTRLLGATENGVLLQCEVRDAYPKPKVEWQDSDGIVLSAEDPQVSERRGHFNVILRTTVTKTATNCFFCEVKQDDIGHVVNASIIVPEKLFEDKSCQVAHAWIGGWFLGVLSVAVFAALALFVRRVWKKGSQLEDSFSI</sequence>
<organism evidence="7 8">
    <name type="scientific">Channa argus</name>
    <name type="common">Northern snakehead</name>
    <name type="synonym">Ophicephalus argus</name>
    <dbReference type="NCBI Taxonomy" id="215402"/>
    <lineage>
        <taxon>Eukaryota</taxon>
        <taxon>Metazoa</taxon>
        <taxon>Chordata</taxon>
        <taxon>Craniata</taxon>
        <taxon>Vertebrata</taxon>
        <taxon>Euteleostomi</taxon>
        <taxon>Actinopterygii</taxon>
        <taxon>Neopterygii</taxon>
        <taxon>Teleostei</taxon>
        <taxon>Neoteleostei</taxon>
        <taxon>Acanthomorphata</taxon>
        <taxon>Anabantaria</taxon>
        <taxon>Anabantiformes</taxon>
        <taxon>Channoidei</taxon>
        <taxon>Channidae</taxon>
        <taxon>Channa</taxon>
    </lineage>
</organism>
<evidence type="ECO:0000256" key="3">
    <source>
        <dbReference type="ARBA" id="ARBA00023319"/>
    </source>
</evidence>
<dbReference type="AlphaFoldDB" id="A0A6G1PJE6"/>
<evidence type="ECO:0000256" key="4">
    <source>
        <dbReference type="SAM" id="Phobius"/>
    </source>
</evidence>
<dbReference type="GO" id="GO:0009897">
    <property type="term" value="C:external side of plasma membrane"/>
    <property type="evidence" value="ECO:0007669"/>
    <property type="project" value="TreeGrafter"/>
</dbReference>
<evidence type="ECO:0000256" key="5">
    <source>
        <dbReference type="SAM" id="SignalP"/>
    </source>
</evidence>
<dbReference type="GO" id="GO:0001817">
    <property type="term" value="P:regulation of cytokine production"/>
    <property type="evidence" value="ECO:0007669"/>
    <property type="project" value="TreeGrafter"/>
</dbReference>
<feature type="signal peptide" evidence="5">
    <location>
        <begin position="1"/>
        <end position="26"/>
    </location>
</feature>
<dbReference type="SMART" id="SM00409">
    <property type="entry name" value="IG"/>
    <property type="match status" value="1"/>
</dbReference>
<evidence type="ECO:0000259" key="6">
    <source>
        <dbReference type="PROSITE" id="PS50835"/>
    </source>
</evidence>
<dbReference type="InterPro" id="IPR036179">
    <property type="entry name" value="Ig-like_dom_sf"/>
</dbReference>
<gene>
    <name evidence="7" type="ORF">EXN66_Car006093</name>
</gene>
<dbReference type="PROSITE" id="PS50835">
    <property type="entry name" value="IG_LIKE"/>
    <property type="match status" value="2"/>
</dbReference>
<dbReference type="Gene3D" id="2.60.40.10">
    <property type="entry name" value="Immunoglobulins"/>
    <property type="match status" value="2"/>
</dbReference>
<feature type="domain" description="Ig-like" evidence="6">
    <location>
        <begin position="27"/>
        <end position="130"/>
    </location>
</feature>
<dbReference type="InterPro" id="IPR013783">
    <property type="entry name" value="Ig-like_fold"/>
</dbReference>
<feature type="domain" description="Ig-like" evidence="6">
    <location>
        <begin position="154"/>
        <end position="239"/>
    </location>
</feature>
<name>A0A6G1PJE6_CHAAH</name>
<dbReference type="Pfam" id="PF22705">
    <property type="entry name" value="C2-set_3"/>
    <property type="match status" value="1"/>
</dbReference>
<feature type="transmembrane region" description="Helical" evidence="4">
    <location>
        <begin position="255"/>
        <end position="277"/>
    </location>
</feature>
<keyword evidence="5" id="KW-0732">Signal</keyword>
<dbReference type="Pfam" id="PF07686">
    <property type="entry name" value="V-set"/>
    <property type="match status" value="1"/>
</dbReference>
<dbReference type="InterPro" id="IPR013106">
    <property type="entry name" value="Ig_V-set"/>
</dbReference>
<protein>
    <submittedName>
        <fullName evidence="7">Butyrophilin-like protein 1</fullName>
    </submittedName>
</protein>
<keyword evidence="2 4" id="KW-0472">Membrane</keyword>
<keyword evidence="8" id="KW-1185">Reference proteome</keyword>
<feature type="chain" id="PRO_5026226179" evidence="5">
    <location>
        <begin position="27"/>
        <end position="293"/>
    </location>
</feature>
<dbReference type="PANTHER" id="PTHR24100">
    <property type="entry name" value="BUTYROPHILIN"/>
    <property type="match status" value="1"/>
</dbReference>
<evidence type="ECO:0000256" key="1">
    <source>
        <dbReference type="ARBA" id="ARBA00004370"/>
    </source>
</evidence>
<dbReference type="EMBL" id="CM015716">
    <property type="protein sequence ID" value="KAF3690420.1"/>
    <property type="molecule type" value="Genomic_DNA"/>
</dbReference>
<keyword evidence="4" id="KW-1133">Transmembrane helix</keyword>
<dbReference type="InterPro" id="IPR003599">
    <property type="entry name" value="Ig_sub"/>
</dbReference>
<evidence type="ECO:0000256" key="2">
    <source>
        <dbReference type="ARBA" id="ARBA00023136"/>
    </source>
</evidence>
<dbReference type="InterPro" id="IPR007110">
    <property type="entry name" value="Ig-like_dom"/>
</dbReference>
<proteinExistence type="predicted"/>
<keyword evidence="4" id="KW-0812">Transmembrane</keyword>
<reference evidence="8" key="2">
    <citation type="submission" date="2019-02" db="EMBL/GenBank/DDBJ databases">
        <title>Opniocepnalus argus Var Kimnra genome.</title>
        <authorList>
            <person name="Zhou C."/>
            <person name="Xiao S."/>
        </authorList>
    </citation>
    <scope>NUCLEOTIDE SEQUENCE [LARGE SCALE GENOMIC DNA]</scope>
</reference>
<dbReference type="GO" id="GO:0005102">
    <property type="term" value="F:signaling receptor binding"/>
    <property type="evidence" value="ECO:0007669"/>
    <property type="project" value="TreeGrafter"/>
</dbReference>
<keyword evidence="3" id="KW-0393">Immunoglobulin domain</keyword>
<evidence type="ECO:0000313" key="7">
    <source>
        <dbReference type="EMBL" id="KAF3690420.1"/>
    </source>
</evidence>
<dbReference type="Proteomes" id="UP000503349">
    <property type="component" value="Chromosome 5"/>
</dbReference>
<dbReference type="InterPro" id="IPR050504">
    <property type="entry name" value="IgSF_BTN/MOG"/>
</dbReference>
<evidence type="ECO:0000313" key="8">
    <source>
        <dbReference type="Proteomes" id="UP000503349"/>
    </source>
</evidence>
<accession>A0A6G1PJE6</accession>
<comment type="subcellular location">
    <subcellularLocation>
        <location evidence="1">Membrane</location>
    </subcellularLocation>
</comment>
<dbReference type="PANTHER" id="PTHR24100:SF151">
    <property type="entry name" value="ICOS LIGAND"/>
    <property type="match status" value="1"/>
</dbReference>
<dbReference type="InterPro" id="IPR053896">
    <property type="entry name" value="BTN3A2-like_Ig-C"/>
</dbReference>
<reference evidence="7 8" key="1">
    <citation type="submission" date="2019-02" db="EMBL/GenBank/DDBJ databases">
        <title>Opniocepnalus argus genome.</title>
        <authorList>
            <person name="Zhou C."/>
            <person name="Xiao S."/>
        </authorList>
    </citation>
    <scope>NUCLEOTIDE SEQUENCE [LARGE SCALE GENOMIC DNA]</scope>
    <source>
        <strain evidence="7">OARG1902GOOAL</strain>
        <tissue evidence="7">Muscle</tissue>
    </source>
</reference>
<dbReference type="GO" id="GO:0050852">
    <property type="term" value="P:T cell receptor signaling pathway"/>
    <property type="evidence" value="ECO:0007669"/>
    <property type="project" value="TreeGrafter"/>
</dbReference>
<dbReference type="SUPFAM" id="SSF48726">
    <property type="entry name" value="Immunoglobulin"/>
    <property type="match status" value="2"/>
</dbReference>